<reference evidence="3 4" key="1">
    <citation type="submission" date="2019-12" db="EMBL/GenBank/DDBJ databases">
        <title>Draft genome sequence of the ascomycete Xylaria multiplex DSM 110363.</title>
        <authorList>
            <person name="Buettner E."/>
            <person name="Kellner H."/>
        </authorList>
    </citation>
    <scope>NUCLEOTIDE SEQUENCE [LARGE SCALE GENOMIC DNA]</scope>
    <source>
        <strain evidence="3 4">DSM 110363</strain>
    </source>
</reference>
<sequence length="446" mass="50611">MVFSGLSDTNDNNARCVSNATLKAPGYNGTRRCKGQLSQSKQPSYTRPTASSSARTRASKSTSSLYSGVAATDPEHTAWLWETVTSPFDHTASSRGKRTGASSATTSVASASSDDSRQEPAAKFTDDDFAESVLEAHGIAIRENGVNQDLQKSFNILNLPSEPKERLDIYKKLFALDVWLEPDILRVRREYKSMQVYRSNEAEYAAYALCNIFRDEPLYPWLPQEEGDTCWLPVRMLQVVCKPQTKWHAPPLVNPLKKRYEWDISPDCAYYVSLQAFDPNLRPNIHRHTLVLQKRTFCPYLTIEFKKDEDSLAVARHQVAVASTIALYNRYRLKREALEMSGDEWSEQHRSQLRHYSITFTASSWILWCTMPKTFPNWTGCNMFDIFSGDCCILPSAQKLVSVINDIHYWGLEIHGKSCKADIYAKIRSDPDADLNDISILEDDSK</sequence>
<dbReference type="Pfam" id="PF25545">
    <property type="entry name" value="DUF7924"/>
    <property type="match status" value="1"/>
</dbReference>
<feature type="compositionally biased region" description="Low complexity" evidence="1">
    <location>
        <begin position="44"/>
        <end position="64"/>
    </location>
</feature>
<evidence type="ECO:0000313" key="3">
    <source>
        <dbReference type="EMBL" id="KAF2965131.1"/>
    </source>
</evidence>
<proteinExistence type="predicted"/>
<dbReference type="InterPro" id="IPR057684">
    <property type="entry name" value="DUF7924"/>
</dbReference>
<feature type="compositionally biased region" description="Low complexity" evidence="1">
    <location>
        <begin position="101"/>
        <end position="113"/>
    </location>
</feature>
<keyword evidence="4" id="KW-1185">Reference proteome</keyword>
<dbReference type="EMBL" id="WUBL01000125">
    <property type="protein sequence ID" value="KAF2965131.1"/>
    <property type="molecule type" value="Genomic_DNA"/>
</dbReference>
<evidence type="ECO:0000313" key="4">
    <source>
        <dbReference type="Proteomes" id="UP000481858"/>
    </source>
</evidence>
<dbReference type="OrthoDB" id="5426911at2759"/>
<comment type="caution">
    <text evidence="3">The sequence shown here is derived from an EMBL/GenBank/DDBJ whole genome shotgun (WGS) entry which is preliminary data.</text>
</comment>
<feature type="region of interest" description="Disordered" evidence="1">
    <location>
        <begin position="22"/>
        <end position="68"/>
    </location>
</feature>
<dbReference type="InParanoid" id="A0A7C8MMW3"/>
<feature type="compositionally biased region" description="Basic and acidic residues" evidence="1">
    <location>
        <begin position="114"/>
        <end position="123"/>
    </location>
</feature>
<name>A0A7C8MMW3_9PEZI</name>
<dbReference type="Proteomes" id="UP000481858">
    <property type="component" value="Unassembled WGS sequence"/>
</dbReference>
<protein>
    <recommendedName>
        <fullName evidence="2">DUF7924 domain-containing protein</fullName>
    </recommendedName>
</protein>
<dbReference type="AlphaFoldDB" id="A0A7C8MMW3"/>
<evidence type="ECO:0000256" key="1">
    <source>
        <dbReference type="SAM" id="MobiDB-lite"/>
    </source>
</evidence>
<evidence type="ECO:0000259" key="2">
    <source>
        <dbReference type="Pfam" id="PF25545"/>
    </source>
</evidence>
<gene>
    <name evidence="3" type="ORF">GQX73_g8446</name>
</gene>
<feature type="domain" description="DUF7924" evidence="2">
    <location>
        <begin position="266"/>
        <end position="368"/>
    </location>
</feature>
<accession>A0A7C8MMW3</accession>
<organism evidence="3 4">
    <name type="scientific">Xylaria multiplex</name>
    <dbReference type="NCBI Taxonomy" id="323545"/>
    <lineage>
        <taxon>Eukaryota</taxon>
        <taxon>Fungi</taxon>
        <taxon>Dikarya</taxon>
        <taxon>Ascomycota</taxon>
        <taxon>Pezizomycotina</taxon>
        <taxon>Sordariomycetes</taxon>
        <taxon>Xylariomycetidae</taxon>
        <taxon>Xylariales</taxon>
        <taxon>Xylariaceae</taxon>
        <taxon>Xylaria</taxon>
    </lineage>
</organism>
<feature type="region of interest" description="Disordered" evidence="1">
    <location>
        <begin position="90"/>
        <end position="123"/>
    </location>
</feature>